<comment type="caution">
    <text evidence="1">The sequence shown here is derived from an EMBL/GenBank/DDBJ whole genome shotgun (WGS) entry which is preliminary data.</text>
</comment>
<dbReference type="AlphaFoldDB" id="A0A5R8NQ52"/>
<evidence type="ECO:0000313" key="1">
    <source>
        <dbReference type="EMBL" id="TLF77763.1"/>
    </source>
</evidence>
<gene>
    <name evidence="1" type="ORF">FEK34_15865</name>
</gene>
<protein>
    <submittedName>
        <fullName evidence="1">Uncharacterized protein</fullName>
    </submittedName>
</protein>
<proteinExistence type="predicted"/>
<sequence length="116" mass="13567">MFARGWARLRWEYRYYFVRRKAPLSSILWHRVLGRRYSHSGVYPMSVAWIEPDAALSITCGAPGDNHLHIHVYDADRRPVDTVTVALSYRHAHAIDEALLRARRISRTTDLEARIH</sequence>
<accession>A0A5R8NQ52</accession>
<organism evidence="1 2">
    <name type="scientific">Nocardia cyriacigeorgica</name>
    <dbReference type="NCBI Taxonomy" id="135487"/>
    <lineage>
        <taxon>Bacteria</taxon>
        <taxon>Bacillati</taxon>
        <taxon>Actinomycetota</taxon>
        <taxon>Actinomycetes</taxon>
        <taxon>Mycobacteriales</taxon>
        <taxon>Nocardiaceae</taxon>
        <taxon>Nocardia</taxon>
    </lineage>
</organism>
<dbReference type="EMBL" id="VBUT01000005">
    <property type="protein sequence ID" value="TLF77763.1"/>
    <property type="molecule type" value="Genomic_DNA"/>
</dbReference>
<name>A0A5R8NQ52_9NOCA</name>
<dbReference type="RefSeq" id="WP_014351080.1">
    <property type="nucleotide sequence ID" value="NZ_JBFPDI010000011.1"/>
</dbReference>
<dbReference type="Proteomes" id="UP000306378">
    <property type="component" value="Unassembled WGS sequence"/>
</dbReference>
<reference evidence="1 2" key="1">
    <citation type="submission" date="2019-05" db="EMBL/GenBank/DDBJ databases">
        <title>Genomes sequences of two Nocardia cyriacigeorgica environmental isolates, type strains Nocardia asteroides ATCC 19247 and Nocardia cyriacigeorgica DSM 44484.</title>
        <authorList>
            <person name="Vautrin F."/>
            <person name="Bergeron E."/>
            <person name="Dubost A."/>
            <person name="Abrouk D."/>
            <person name="Rodriguez Nava V."/>
            <person name="Pujic P."/>
        </authorList>
    </citation>
    <scope>NUCLEOTIDE SEQUENCE [LARGE SCALE GENOMIC DNA]</scope>
    <source>
        <strain evidence="1 2">EML 446</strain>
    </source>
</reference>
<evidence type="ECO:0000313" key="2">
    <source>
        <dbReference type="Proteomes" id="UP000306378"/>
    </source>
</evidence>